<dbReference type="NCBIfam" id="NF033679">
    <property type="entry name" value="DNRLRE_dom"/>
    <property type="match status" value="1"/>
</dbReference>
<feature type="transmembrane region" description="Helical" evidence="6">
    <location>
        <begin position="1966"/>
        <end position="1992"/>
    </location>
</feature>
<evidence type="ECO:0000313" key="10">
    <source>
        <dbReference type="EMBL" id="MCI3275952.1"/>
    </source>
</evidence>
<proteinExistence type="predicted"/>
<reference evidence="10" key="1">
    <citation type="submission" date="2022-03" db="EMBL/GenBank/DDBJ databases">
        <title>Streptomyces 7R015 and 7R016 isolated from Barleria lupulina in Thailand.</title>
        <authorList>
            <person name="Kanchanasin P."/>
            <person name="Phongsopitanun W."/>
            <person name="Tanasupawat S."/>
        </authorList>
    </citation>
    <scope>NUCLEOTIDE SEQUENCE</scope>
    <source>
        <strain evidence="10">7R015</strain>
    </source>
</reference>
<keyword evidence="6" id="KW-1133">Transmembrane helix</keyword>
<keyword evidence="11" id="KW-1185">Reference proteome</keyword>
<dbReference type="Gene3D" id="2.180.10.10">
    <property type="entry name" value="RHS repeat-associated core"/>
    <property type="match status" value="2"/>
</dbReference>
<evidence type="ECO:0000259" key="8">
    <source>
        <dbReference type="Pfam" id="PF24517"/>
    </source>
</evidence>
<feature type="region of interest" description="Disordered" evidence="5">
    <location>
        <begin position="1318"/>
        <end position="1350"/>
    </location>
</feature>
<evidence type="ECO:0000256" key="2">
    <source>
        <dbReference type="ARBA" id="ARBA00022525"/>
    </source>
</evidence>
<dbReference type="InterPro" id="IPR031325">
    <property type="entry name" value="RHS_repeat"/>
</dbReference>
<dbReference type="InterPro" id="IPR022385">
    <property type="entry name" value="Rhs_assc_core"/>
</dbReference>
<evidence type="ECO:0000256" key="5">
    <source>
        <dbReference type="SAM" id="MobiDB-lite"/>
    </source>
</evidence>
<dbReference type="Pfam" id="PF25023">
    <property type="entry name" value="TEN_YD-shell"/>
    <property type="match status" value="1"/>
</dbReference>
<comment type="caution">
    <text evidence="10">The sequence shown here is derived from an EMBL/GenBank/DDBJ whole genome shotgun (WGS) entry which is preliminary data.</text>
</comment>
<dbReference type="InterPro" id="IPR055372">
    <property type="entry name" value="CBM96"/>
</dbReference>
<feature type="domain" description="Teneurin-like YD-shell" evidence="9">
    <location>
        <begin position="1643"/>
        <end position="1908"/>
    </location>
</feature>
<evidence type="ECO:0000259" key="9">
    <source>
        <dbReference type="Pfam" id="PF25023"/>
    </source>
</evidence>
<feature type="signal peptide" evidence="7">
    <location>
        <begin position="1"/>
        <end position="39"/>
    </location>
</feature>
<feature type="domain" description="Carbohydrate-binding module family 96" evidence="8">
    <location>
        <begin position="301"/>
        <end position="455"/>
    </location>
</feature>
<keyword evidence="6" id="KW-0472">Membrane</keyword>
<sequence>MRLKGRRVFPSLRQTALAVAVMMAAETALISLETGTAFAAGSNTTEVTVASDTKSAALSADSVAAALLMARLQDRKIEVLSERSATATTYALPSGELQTSTYAGPIRQKVDGSWKDIDTSLSDTGASLEPDVAAADIAVSDGGDTALVSVDKGSESFGLGWESKLPTPTVKDATASYDLGDGQKLTVTALAQGFSQSVVLDAKPGSAPEYRIPLKLEGLTLSVADSGHLLLKDSDGKLVAEAPAPMMWDSSKDDASGESRHQAKVATKVETADDGSQTLVLTPDADYFAQDLTYPVTVDPTSTLAVTTDTWVQTPDYTDSQVSSTELKSGTYDAGTDVARSYLKFDVSAFKGKHITDTNLALYSYYSSTCSTTGSGTVVRRVTEDWDSSSVTWSTKPAGTTTGQVVNTAALGYSSSCPAGTMNFDIDAITQAWADGTANYGLLIRGVDETDSLTWRRFRSANYVSGDGSTEPHLTVTYNSYPSTPSSSAISPSQVNTYNGKRYVTSLTPTLSAKVTDPDGSSTKGQFEITADPTYADTTYSYTGISSPVSSGSTAKLTIPSASAFPAGTHLRYRVRAYDGTDYGSWSGYTTFVMNTGLPAAPTVSCDTYEESGWTAKADDAVSCTIDTSSSDGAGYYWGLDNSLLPNKKLDTTDGTGGDSATVSIEPANGWHTLYARTVDSGGNLSSTTTKYAFGVGEDGAAILSPSDGDTTARRLTLSAKGLTTYTGVTWQYRRGETDDWHTVPVGDVTASSDSVSAWPVTVTDGTATKLVWNTVSTLAEDGAIELRAAFTDGTTTGHSQTVEVTLDRDAGTAPTAEVGPGSVNQLTGDYTLSATDASVFDASVGRTYSSRANDTDAEGQAEIFGPGWTSSVAGEASGYTQIRKTSDTSVELLSADGSAVAFTLDSDGGWSPQTGAETLTLTGTLSGSKFTLTDTAANTTVFQKAASAATTWTLSSSASAIDDSTVTIASETVVSGSETLARPKYVISPTGAVTAAACQTEPSTKGCRVLEYVYASTTTATSSSLGDYAGQVKAIKLWATTPGDSTATSETLASYAYGTSGKLRQVWDPRVSPALKTEYTYDSDGRVETLTEPGQLPWTFTYGKAGSALTAGAGMLLSASRATLASGKDTVDGSSTTQSVVYDVPLSGSSAPHQMDADTVATWAQSDVPTDATAVLVQDAVAASHAGADLSADAYGAATTTYMDANGNAVDTVTPSGAITTTTYDLYGNEVFSLSAANRELALGTGDDADTRLAELGLTALSTADRAEELAEVTEYSADGQRITGTYGPLHVITLAAAAGSYAAGDTVPAREHSAYRYDEDRPSDAAVSDLETSSTTGASVPGVGPDADTVTTATSYDWATGEVKSSFTGGSATDHVYTYDDSGRIATSRTAGSSGSDAATLEYEYYSASGSGTCVNVAWAGQLCRTSPAAAITGGGSNPTAATTTTYEYNRWGKLTKATETAGSSARTTVSAFDTAGRLTSVTVTGDLGKSVTASTYTYDEDSGVMLSQTANGQTAVSDYDRLGRLLSYDDGAGDTTTYSYDSLGRLVSSVDSTGASTTYSYDADGNTTTAKDSEAGTFTGAYDADGHLTGQTLPGDYTETVTVDPVGNTTSRVYEDSAGTTVLSDSADYLITGQQAGHTQTEGSSVETAYAYDDQGRITRAADTTATGCTTRAYTYDASGNRTALATTASTVADCSTTTTATTSHSYDSADRLVDDDYTYDALGRTLADGTSTYTYYANDLAASITTGTSRTSYGLDAAGRPAVTTAASTADGGTTWTTDTVTTSHYANDSDSTAWSETGSGSVTRDVLDLSGALAARVTDAGSPVLQMQNLHGDIAVTLNLDDSGTATVSHYDEYGNVQSDTTSLAFGWLGSYQLRTDTASAVSVMGARLYSAATGRFLQADPVYSGSANSYDYCNADSANCTDLDGTCPSGWKHLAAKYACEGLKWLAGTVITAVGETLCLAYAAAILWACSGIVLGVAAAVAYAIDAKFDGGFTWSKFFQEFVVGAALGMTAGAAGQWISKRRGGRKAVRRIGNYIIKMGRKVPKIRPFTTHLARRITSAL</sequence>
<keyword evidence="6" id="KW-0812">Transmembrane</keyword>
<dbReference type="RefSeq" id="WP_242771579.1">
    <property type="nucleotide sequence ID" value="NZ_JALDAY010000011.1"/>
</dbReference>
<accession>A0ABS9YFE1</accession>
<organism evidence="10 11">
    <name type="scientific">Streptomyces cylindrosporus</name>
    <dbReference type="NCBI Taxonomy" id="2927583"/>
    <lineage>
        <taxon>Bacteria</taxon>
        <taxon>Bacillati</taxon>
        <taxon>Actinomycetota</taxon>
        <taxon>Actinomycetes</taxon>
        <taxon>Kitasatosporales</taxon>
        <taxon>Streptomycetaceae</taxon>
        <taxon>Streptomyces</taxon>
    </lineage>
</organism>
<evidence type="ECO:0000313" key="11">
    <source>
        <dbReference type="Proteomes" id="UP001165269"/>
    </source>
</evidence>
<evidence type="ECO:0000256" key="4">
    <source>
        <dbReference type="ARBA" id="ARBA00022737"/>
    </source>
</evidence>
<dbReference type="Proteomes" id="UP001165269">
    <property type="component" value="Unassembled WGS sequence"/>
</dbReference>
<feature type="transmembrane region" description="Helical" evidence="6">
    <location>
        <begin position="2004"/>
        <end position="2025"/>
    </location>
</feature>
<dbReference type="PANTHER" id="PTHR32305:SF15">
    <property type="entry name" value="PROTEIN RHSA-RELATED"/>
    <property type="match status" value="1"/>
</dbReference>
<evidence type="ECO:0000256" key="7">
    <source>
        <dbReference type="SAM" id="SignalP"/>
    </source>
</evidence>
<name>A0ABS9YFE1_9ACTN</name>
<evidence type="ECO:0000256" key="6">
    <source>
        <dbReference type="SAM" id="Phobius"/>
    </source>
</evidence>
<feature type="chain" id="PRO_5047489382" evidence="7">
    <location>
        <begin position="40"/>
        <end position="2067"/>
    </location>
</feature>
<protein>
    <submittedName>
        <fullName evidence="10">DNRLRE domain-containing protein</fullName>
    </submittedName>
</protein>
<dbReference type="NCBIfam" id="TIGR03696">
    <property type="entry name" value="Rhs_assc_core"/>
    <property type="match status" value="1"/>
</dbReference>
<keyword evidence="2" id="KW-0964">Secreted</keyword>
<dbReference type="Pfam" id="PF24517">
    <property type="entry name" value="CBM96"/>
    <property type="match status" value="1"/>
</dbReference>
<dbReference type="NCBIfam" id="TIGR01643">
    <property type="entry name" value="YD_repeat_2x"/>
    <property type="match status" value="1"/>
</dbReference>
<keyword evidence="4" id="KW-0677">Repeat</keyword>
<gene>
    <name evidence="10" type="ORF">MQP27_33225</name>
</gene>
<comment type="subcellular location">
    <subcellularLocation>
        <location evidence="1">Secreted</location>
    </subcellularLocation>
</comment>
<dbReference type="InterPro" id="IPR050708">
    <property type="entry name" value="T6SS_VgrG/RHS"/>
</dbReference>
<dbReference type="InterPro" id="IPR056823">
    <property type="entry name" value="TEN-like_YD-shell"/>
</dbReference>
<keyword evidence="3 7" id="KW-0732">Signal</keyword>
<dbReference type="PANTHER" id="PTHR32305">
    <property type="match status" value="1"/>
</dbReference>
<dbReference type="Pfam" id="PF05593">
    <property type="entry name" value="RHS_repeat"/>
    <property type="match status" value="1"/>
</dbReference>
<evidence type="ECO:0000256" key="1">
    <source>
        <dbReference type="ARBA" id="ARBA00004613"/>
    </source>
</evidence>
<evidence type="ECO:0000256" key="3">
    <source>
        <dbReference type="ARBA" id="ARBA00022729"/>
    </source>
</evidence>
<dbReference type="InterPro" id="IPR006530">
    <property type="entry name" value="YD"/>
</dbReference>
<dbReference type="EMBL" id="JALDAY010000011">
    <property type="protein sequence ID" value="MCI3275952.1"/>
    <property type="molecule type" value="Genomic_DNA"/>
</dbReference>